<feature type="domain" description="Disease resistance N-terminal" evidence="8">
    <location>
        <begin position="6"/>
        <end position="100"/>
    </location>
</feature>
<organism evidence="11 12">
    <name type="scientific">Sesamum alatum</name>
    <dbReference type="NCBI Taxonomy" id="300844"/>
    <lineage>
        <taxon>Eukaryota</taxon>
        <taxon>Viridiplantae</taxon>
        <taxon>Streptophyta</taxon>
        <taxon>Embryophyta</taxon>
        <taxon>Tracheophyta</taxon>
        <taxon>Spermatophyta</taxon>
        <taxon>Magnoliopsida</taxon>
        <taxon>eudicotyledons</taxon>
        <taxon>Gunneridae</taxon>
        <taxon>Pentapetalae</taxon>
        <taxon>asterids</taxon>
        <taxon>lamiids</taxon>
        <taxon>Lamiales</taxon>
        <taxon>Pedaliaceae</taxon>
        <taxon>Sesamum</taxon>
    </lineage>
</organism>
<dbReference type="Gene3D" id="3.40.50.300">
    <property type="entry name" value="P-loop containing nucleotide triphosphate hydrolases"/>
    <property type="match status" value="1"/>
</dbReference>
<dbReference type="Proteomes" id="UP001293254">
    <property type="component" value="Unassembled WGS sequence"/>
</dbReference>
<dbReference type="InterPro" id="IPR041118">
    <property type="entry name" value="Rx_N"/>
</dbReference>
<evidence type="ECO:0000259" key="8">
    <source>
        <dbReference type="Pfam" id="PF18052"/>
    </source>
</evidence>
<keyword evidence="4" id="KW-0547">Nucleotide-binding</keyword>
<reference evidence="11" key="1">
    <citation type="submission" date="2020-06" db="EMBL/GenBank/DDBJ databases">
        <authorList>
            <person name="Li T."/>
            <person name="Hu X."/>
            <person name="Zhang T."/>
            <person name="Song X."/>
            <person name="Zhang H."/>
            <person name="Dai N."/>
            <person name="Sheng W."/>
            <person name="Hou X."/>
            <person name="Wei L."/>
        </authorList>
    </citation>
    <scope>NUCLEOTIDE SEQUENCE</scope>
    <source>
        <strain evidence="11">3651</strain>
        <tissue evidence="11">Leaf</tissue>
    </source>
</reference>
<evidence type="ECO:0000313" key="11">
    <source>
        <dbReference type="EMBL" id="KAK4424663.1"/>
    </source>
</evidence>
<evidence type="ECO:0000256" key="6">
    <source>
        <dbReference type="ARBA" id="ARBA00022840"/>
    </source>
</evidence>
<dbReference type="InterPro" id="IPR058922">
    <property type="entry name" value="WHD_DRP"/>
</dbReference>
<dbReference type="Pfam" id="PF23559">
    <property type="entry name" value="WHD_DRP"/>
    <property type="match status" value="1"/>
</dbReference>
<dbReference type="FunFam" id="1.10.10.10:FF:000322">
    <property type="entry name" value="Probable disease resistance protein At1g63360"/>
    <property type="match status" value="1"/>
</dbReference>
<dbReference type="Gene3D" id="1.10.10.10">
    <property type="entry name" value="Winged helix-like DNA-binding domain superfamily/Winged helix DNA-binding domain"/>
    <property type="match status" value="1"/>
</dbReference>
<dbReference type="Pfam" id="PF23598">
    <property type="entry name" value="LRR_14"/>
    <property type="match status" value="1"/>
</dbReference>
<keyword evidence="12" id="KW-1185">Reference proteome</keyword>
<evidence type="ECO:0000256" key="4">
    <source>
        <dbReference type="ARBA" id="ARBA00022741"/>
    </source>
</evidence>
<feature type="domain" description="Disease resistance protein winged helix" evidence="9">
    <location>
        <begin position="421"/>
        <end position="495"/>
    </location>
</feature>
<dbReference type="EMBL" id="JACGWO010000006">
    <property type="protein sequence ID" value="KAK4424663.1"/>
    <property type="molecule type" value="Genomic_DNA"/>
</dbReference>
<dbReference type="GO" id="GO:0051707">
    <property type="term" value="P:response to other organism"/>
    <property type="evidence" value="ECO:0007669"/>
    <property type="project" value="UniProtKB-ARBA"/>
</dbReference>
<reference evidence="11" key="2">
    <citation type="journal article" date="2024" name="Plant">
        <title>Genomic evolution and insights into agronomic trait innovations of Sesamum species.</title>
        <authorList>
            <person name="Miao H."/>
            <person name="Wang L."/>
            <person name="Qu L."/>
            <person name="Liu H."/>
            <person name="Sun Y."/>
            <person name="Le M."/>
            <person name="Wang Q."/>
            <person name="Wei S."/>
            <person name="Zheng Y."/>
            <person name="Lin W."/>
            <person name="Duan Y."/>
            <person name="Cao H."/>
            <person name="Xiong S."/>
            <person name="Wang X."/>
            <person name="Wei L."/>
            <person name="Li C."/>
            <person name="Ma Q."/>
            <person name="Ju M."/>
            <person name="Zhao R."/>
            <person name="Li G."/>
            <person name="Mu C."/>
            <person name="Tian Q."/>
            <person name="Mei H."/>
            <person name="Zhang T."/>
            <person name="Gao T."/>
            <person name="Zhang H."/>
        </authorList>
    </citation>
    <scope>NUCLEOTIDE SEQUENCE</scope>
    <source>
        <strain evidence="11">3651</strain>
    </source>
</reference>
<evidence type="ECO:0000256" key="5">
    <source>
        <dbReference type="ARBA" id="ARBA00022821"/>
    </source>
</evidence>
<dbReference type="GO" id="GO:0006952">
    <property type="term" value="P:defense response"/>
    <property type="evidence" value="ECO:0007669"/>
    <property type="project" value="UniProtKB-KW"/>
</dbReference>
<dbReference type="InterPro" id="IPR042197">
    <property type="entry name" value="Apaf_helical"/>
</dbReference>
<accession>A0AAE1Y7S1</accession>
<dbReference type="PANTHER" id="PTHR36766">
    <property type="entry name" value="PLANT BROAD-SPECTRUM MILDEW RESISTANCE PROTEIN RPW8"/>
    <property type="match status" value="1"/>
</dbReference>
<feature type="domain" description="Disease resistance R13L4/SHOC-2-like LRR" evidence="10">
    <location>
        <begin position="564"/>
        <end position="881"/>
    </location>
</feature>
<protein>
    <submittedName>
        <fullName evidence="11">Disease resistance protein RGA3</fullName>
    </submittedName>
</protein>
<comment type="caution">
    <text evidence="11">The sequence shown here is derived from an EMBL/GenBank/DDBJ whole genome shotgun (WGS) entry which is preliminary data.</text>
</comment>
<dbReference type="InterPro" id="IPR032675">
    <property type="entry name" value="LRR_dom_sf"/>
</dbReference>
<dbReference type="InterPro" id="IPR036388">
    <property type="entry name" value="WH-like_DNA-bd_sf"/>
</dbReference>
<dbReference type="AlphaFoldDB" id="A0AAE1Y7S1"/>
<evidence type="ECO:0000259" key="7">
    <source>
        <dbReference type="Pfam" id="PF00931"/>
    </source>
</evidence>
<evidence type="ECO:0000256" key="1">
    <source>
        <dbReference type="ARBA" id="ARBA00008894"/>
    </source>
</evidence>
<name>A0AAE1Y7S1_9LAMI</name>
<dbReference type="Gene3D" id="1.20.5.4130">
    <property type="match status" value="1"/>
</dbReference>
<sequence length="933" mass="106186">MADAGVSMVLNRLAPLVEKRVREEVSLLLNADQEVQTLSAKLKKIHEVLADAERKGVEDTKEDIKSWLEKLQEIAYDIDDALDEWELENFRQKFEVASHESSDTDSWEKKVCSFLQSVCLCFKQTVQRRAIALDVRDINERLDSIDSENKKEFNFIPNLGRESNQVSERVITTAYVVVSEIQGRDYDKETVISKLLSESSSQGDDDDGGHHVQIISVVGAGGMGKTSLAQLVFNNDRVTNQFELKIWVCVSNKFNQIEIAKGILEFIDRDSSSLSQPQALLRSIEKSISGRKFLLVLDDVWEDDDSKWEPFIACLKNGAPGSGILVTTRNENVAKAMGTTYMHPLKPLSDLYSKKCKGLPLAANTIGGLLRHKASLQEWQSVLRSEVWGLEDVRKDLSALLTWSYNELRPAVKRCFSYCAIFPKDKEIKVNELIRIWMAQGFLSSSGSTAMELEEIGYDYFEDLAMRSFFQDLLIDVRKDRIIKCKMHDMIHDFAQFLAKNECLIVERAHGGVQMISAQNARHLNILKDEDEDEETTTGKRPFSITEAEKLPSCFCSGNEIPLHLFSHLKRVRSLILSDCELEDIPKEIGNLSRIRYLDLSNNRMKDLPETLYDLYYLQTLNIKYCSSLGGLPSQGIQKQSNLRHLLNAWTSYDFTFPQGFEKLTNLRTLKQFGDAEGANKLECLKDLNQLGGTVCIQIWSRNVDELDAKKADLKSKEHIRKLKLDVPRASAEIIEALQPHRNLQILFLQGHHHLPSWLITLTNLRVLVVEGIIRTQGRVPVNPGNPHSLPPLGKLRFLEILSLKNLGITHVGHDFLGINETTSLMESSSSGAPIKVFPNLNKLIFTRCLWWQEWEDISEEQENNALISIFPCLEDLTIDTSLLKALPHRLLRRASSLQTLLIYNCEGLKDRYNQETGEDWIQLSHIPDVRFR</sequence>
<dbReference type="InterPro" id="IPR027417">
    <property type="entry name" value="P-loop_NTPase"/>
</dbReference>
<dbReference type="Pfam" id="PF18052">
    <property type="entry name" value="Rx_N"/>
    <property type="match status" value="1"/>
</dbReference>
<evidence type="ECO:0000259" key="10">
    <source>
        <dbReference type="Pfam" id="PF23598"/>
    </source>
</evidence>
<dbReference type="GO" id="GO:0043531">
    <property type="term" value="F:ADP binding"/>
    <property type="evidence" value="ECO:0007669"/>
    <property type="project" value="InterPro"/>
</dbReference>
<keyword evidence="6" id="KW-0067">ATP-binding</keyword>
<keyword evidence="2" id="KW-0433">Leucine-rich repeat</keyword>
<dbReference type="SUPFAM" id="SSF52058">
    <property type="entry name" value="L domain-like"/>
    <property type="match status" value="1"/>
</dbReference>
<evidence type="ECO:0000259" key="9">
    <source>
        <dbReference type="Pfam" id="PF23559"/>
    </source>
</evidence>
<keyword evidence="5" id="KW-0611">Plant defense</keyword>
<dbReference type="InterPro" id="IPR001611">
    <property type="entry name" value="Leu-rich_rpt"/>
</dbReference>
<dbReference type="PANTHER" id="PTHR36766:SF45">
    <property type="entry name" value="NB-ARC DOMAIN-CONTAINING PROTEIN"/>
    <property type="match status" value="1"/>
</dbReference>
<dbReference type="Gene3D" id="1.10.8.430">
    <property type="entry name" value="Helical domain of apoptotic protease-activating factors"/>
    <property type="match status" value="1"/>
</dbReference>
<dbReference type="PROSITE" id="PS51450">
    <property type="entry name" value="LRR"/>
    <property type="match status" value="1"/>
</dbReference>
<dbReference type="InterPro" id="IPR002182">
    <property type="entry name" value="NB-ARC"/>
</dbReference>
<evidence type="ECO:0000256" key="2">
    <source>
        <dbReference type="ARBA" id="ARBA00022614"/>
    </source>
</evidence>
<comment type="similarity">
    <text evidence="1">Belongs to the disease resistance NB-LRR family.</text>
</comment>
<proteinExistence type="inferred from homology"/>
<evidence type="ECO:0000256" key="3">
    <source>
        <dbReference type="ARBA" id="ARBA00022737"/>
    </source>
</evidence>
<dbReference type="PRINTS" id="PR00364">
    <property type="entry name" value="DISEASERSIST"/>
</dbReference>
<dbReference type="Pfam" id="PF00931">
    <property type="entry name" value="NB-ARC"/>
    <property type="match status" value="1"/>
</dbReference>
<dbReference type="SUPFAM" id="SSF52540">
    <property type="entry name" value="P-loop containing nucleoside triphosphate hydrolases"/>
    <property type="match status" value="1"/>
</dbReference>
<keyword evidence="3" id="KW-0677">Repeat</keyword>
<dbReference type="Gene3D" id="3.80.10.10">
    <property type="entry name" value="Ribonuclease Inhibitor"/>
    <property type="match status" value="1"/>
</dbReference>
<dbReference type="InterPro" id="IPR055414">
    <property type="entry name" value="LRR_R13L4/SHOC2-like"/>
</dbReference>
<gene>
    <name evidence="11" type="ORF">Salat_1659900</name>
</gene>
<evidence type="ECO:0000313" key="12">
    <source>
        <dbReference type="Proteomes" id="UP001293254"/>
    </source>
</evidence>
<dbReference type="GO" id="GO:0005524">
    <property type="term" value="F:ATP binding"/>
    <property type="evidence" value="ECO:0007669"/>
    <property type="project" value="UniProtKB-KW"/>
</dbReference>
<feature type="domain" description="NB-ARC" evidence="7">
    <location>
        <begin position="211"/>
        <end position="342"/>
    </location>
</feature>